<feature type="region of interest" description="Disordered" evidence="2">
    <location>
        <begin position="969"/>
        <end position="992"/>
    </location>
</feature>
<name>A0A0G4HJF0_9ALVE</name>
<feature type="compositionally biased region" description="Low complexity" evidence="2">
    <location>
        <begin position="472"/>
        <end position="483"/>
    </location>
</feature>
<feature type="compositionally biased region" description="Low complexity" evidence="2">
    <location>
        <begin position="558"/>
        <end position="572"/>
    </location>
</feature>
<feature type="coiled-coil region" evidence="1">
    <location>
        <begin position="324"/>
        <end position="358"/>
    </location>
</feature>
<evidence type="ECO:0000313" key="3">
    <source>
        <dbReference type="EMBL" id="CEM44215.1"/>
    </source>
</evidence>
<keyword evidence="1" id="KW-0175">Coiled coil</keyword>
<feature type="compositionally biased region" description="Polar residues" evidence="2">
    <location>
        <begin position="267"/>
        <end position="281"/>
    </location>
</feature>
<organism evidence="3">
    <name type="scientific">Chromera velia CCMP2878</name>
    <dbReference type="NCBI Taxonomy" id="1169474"/>
    <lineage>
        <taxon>Eukaryota</taxon>
        <taxon>Sar</taxon>
        <taxon>Alveolata</taxon>
        <taxon>Colpodellida</taxon>
        <taxon>Chromeraceae</taxon>
        <taxon>Chromera</taxon>
    </lineage>
</organism>
<feature type="compositionally biased region" description="Basic and acidic residues" evidence="2">
    <location>
        <begin position="442"/>
        <end position="452"/>
    </location>
</feature>
<feature type="compositionally biased region" description="Basic and acidic residues" evidence="2">
    <location>
        <begin position="523"/>
        <end position="533"/>
    </location>
</feature>
<feature type="region of interest" description="Disordered" evidence="2">
    <location>
        <begin position="367"/>
        <end position="393"/>
    </location>
</feature>
<feature type="compositionally biased region" description="Polar residues" evidence="2">
    <location>
        <begin position="84"/>
        <end position="94"/>
    </location>
</feature>
<feature type="compositionally biased region" description="Basic and acidic residues" evidence="2">
    <location>
        <begin position="224"/>
        <end position="234"/>
    </location>
</feature>
<feature type="region of interest" description="Disordered" evidence="2">
    <location>
        <begin position="820"/>
        <end position="943"/>
    </location>
</feature>
<accession>A0A0G4HJF0</accession>
<feature type="compositionally biased region" description="Polar residues" evidence="2">
    <location>
        <begin position="865"/>
        <end position="883"/>
    </location>
</feature>
<feature type="region of interest" description="Disordered" evidence="2">
    <location>
        <begin position="438"/>
        <end position="625"/>
    </location>
</feature>
<feature type="compositionally biased region" description="Polar residues" evidence="2">
    <location>
        <begin position="917"/>
        <end position="942"/>
    </location>
</feature>
<feature type="compositionally biased region" description="Polar residues" evidence="2">
    <location>
        <begin position="498"/>
        <end position="513"/>
    </location>
</feature>
<dbReference type="VEuPathDB" id="CryptoDB:Cvel_28135"/>
<dbReference type="EMBL" id="CDMZ01002870">
    <property type="protein sequence ID" value="CEM44215.1"/>
    <property type="molecule type" value="Genomic_DNA"/>
</dbReference>
<feature type="region of interest" description="Disordered" evidence="2">
    <location>
        <begin position="721"/>
        <end position="761"/>
    </location>
</feature>
<reference evidence="3" key="1">
    <citation type="submission" date="2014-11" db="EMBL/GenBank/DDBJ databases">
        <authorList>
            <person name="Otto D Thomas"/>
            <person name="Naeem Raeece"/>
        </authorList>
    </citation>
    <scope>NUCLEOTIDE SEQUENCE</scope>
</reference>
<gene>
    <name evidence="3" type="ORF">Cvel_28135</name>
</gene>
<protein>
    <submittedName>
        <fullName evidence="3">Uncharacterized protein</fullName>
    </submittedName>
</protein>
<feature type="compositionally biased region" description="Basic and acidic residues" evidence="2">
    <location>
        <begin position="820"/>
        <end position="836"/>
    </location>
</feature>
<dbReference type="AlphaFoldDB" id="A0A0G4HJF0"/>
<feature type="coiled-coil region" evidence="1">
    <location>
        <begin position="129"/>
        <end position="156"/>
    </location>
</feature>
<feature type="region of interest" description="Disordered" evidence="2">
    <location>
        <begin position="224"/>
        <end position="317"/>
    </location>
</feature>
<feature type="region of interest" description="Disordered" evidence="2">
    <location>
        <begin position="56"/>
        <end position="99"/>
    </location>
</feature>
<feature type="compositionally biased region" description="Polar residues" evidence="2">
    <location>
        <begin position="640"/>
        <end position="651"/>
    </location>
</feature>
<feature type="region of interest" description="Disordered" evidence="2">
    <location>
        <begin position="1"/>
        <end position="43"/>
    </location>
</feature>
<proteinExistence type="predicted"/>
<feature type="compositionally biased region" description="Low complexity" evidence="2">
    <location>
        <begin position="367"/>
        <end position="377"/>
    </location>
</feature>
<evidence type="ECO:0000256" key="2">
    <source>
        <dbReference type="SAM" id="MobiDB-lite"/>
    </source>
</evidence>
<feature type="compositionally biased region" description="Basic and acidic residues" evidence="2">
    <location>
        <begin position="973"/>
        <end position="992"/>
    </location>
</feature>
<sequence length="992" mass="106754">MSDPHVPSPSIGVTRDPDVESISSRAEGKDITSPPEEGPRVIRRDLYKRQSLAYSMGGQTGSSQIPACRPVPTISADGSELRAHTSTSDYSPSPLSLMRRVGERGGTGTGTGTENLMGGEASGELQAYIDMLEQKVIEAEQVIEKKSTEIEALKRSLGGETYRRKQEGRAVSIEMDTLEKENFALKAAYNGLLSENEKLRETSRRATRLDAMLSEAANELNALRTEKEELENKTKVLQNSSRGRRGLRDYKGDSELTEQSVEDDDTLQLSGQWSARGNMSDRSNKESLTARFRGTISGVVPMTSPRRPSDAGTGALSPAQLQRLRALELRVVGLEEANEQLELANKKLTTEKDEALTLLEERAWRQRAASASSGGRQTPVMAGPASPAPSRWRHSSVASVFSLAGNGGGGEGGDLEGEMIRSLQKEVEVMEDRNDILMAENQKLKEELDRLRTRTPPTCPVPNMPTGGHAESSSSKPPSTQTKGHPFSMAVPKLNLARLNTHSGAPSQPSQPTHTEKHKRGKEPRQEEKKERSVWAVHPYPFATNRKDGPPSQLRVPSISSEDNSDSSSAHSGTDDDSPSGRRKNAPTSAAPVFRRFHHAATSPAPATGGDFEDEDGGADQRPGLGCIALSVSQCESEVGGATSTKGSAVNSGAGHLGGRRGSRDEAEADKALVEEMAKVTKLRALISHAGSPQLIEMMEACGLSSLKDHSRLSHVPPELMKEETRDDQTPNAASSSSSSQQTLVQQTRAGGGGGSGTTQASASATLASANRLGLKGACLFLDAKDAEIDHLAAMLAEERRQKVKFHRRWQLLLADKDGTREREKEKGESEVRPPEKIQGSAKAARIISPRSGPPPSMVAESGHTPGNDTARASTPVDTSSRNPEVERTGERAAALIITATENPLSPGPFHFRDRTGNPSALSPQSQQTDGGQAMLSPTSGGVESYFDYQMQKTKPVAPDNFWSRLFGLRSAGDNKDKEKDKEDKSDPKGNT</sequence>
<feature type="region of interest" description="Disordered" evidence="2">
    <location>
        <begin position="640"/>
        <end position="668"/>
    </location>
</feature>
<evidence type="ECO:0000256" key="1">
    <source>
        <dbReference type="SAM" id="Coils"/>
    </source>
</evidence>